<keyword evidence="4" id="KW-1185">Reference proteome</keyword>
<gene>
    <name evidence="3" type="ORF">EQG68_01830</name>
</gene>
<dbReference type="RefSeq" id="WP_129463082.1">
    <property type="nucleotide sequence ID" value="NZ_SBKQ01000002.1"/>
</dbReference>
<organism evidence="3 4">
    <name type="scientific">Flavobacterium piscinae</name>
    <dbReference type="NCBI Taxonomy" id="2506424"/>
    <lineage>
        <taxon>Bacteria</taxon>
        <taxon>Pseudomonadati</taxon>
        <taxon>Bacteroidota</taxon>
        <taxon>Flavobacteriia</taxon>
        <taxon>Flavobacteriales</taxon>
        <taxon>Flavobacteriaceae</taxon>
        <taxon>Flavobacterium</taxon>
    </lineage>
</organism>
<dbReference type="OrthoDB" id="658938at2"/>
<dbReference type="Proteomes" id="UP000289734">
    <property type="component" value="Unassembled WGS sequence"/>
</dbReference>
<evidence type="ECO:0000256" key="1">
    <source>
        <dbReference type="SAM" id="Coils"/>
    </source>
</evidence>
<protein>
    <recommendedName>
        <fullName evidence="5">TMF family protein</fullName>
    </recommendedName>
</protein>
<dbReference type="EMBL" id="SBKQ01000002">
    <property type="protein sequence ID" value="RXR34670.1"/>
    <property type="molecule type" value="Genomic_DNA"/>
</dbReference>
<comment type="caution">
    <text evidence="3">The sequence shown here is derived from an EMBL/GenBank/DDBJ whole genome shotgun (WGS) entry which is preliminary data.</text>
</comment>
<evidence type="ECO:0008006" key="5">
    <source>
        <dbReference type="Google" id="ProtNLM"/>
    </source>
</evidence>
<proteinExistence type="predicted"/>
<evidence type="ECO:0000256" key="2">
    <source>
        <dbReference type="SAM" id="SignalP"/>
    </source>
</evidence>
<dbReference type="AlphaFoldDB" id="A0A4Q1KY62"/>
<feature type="chain" id="PRO_5020286852" description="TMF family protein" evidence="2">
    <location>
        <begin position="21"/>
        <end position="514"/>
    </location>
</feature>
<name>A0A4Q1KY62_9FLAO</name>
<sequence>MKTKFYLFLLISIIANYGYAQNTTYGVNANPNNYGQLNTAIGREALYSTNNESNENVAIGDSTIYSNSSGFYNIGIGVSSLYSNTTGSRNVSLGRFALHDNTVGNGNVSIGDNSMQFNVNGGYNVAIGSQSLRKNNSGINNVAIGINSLYSNNNGKDNIAIGSLALSGIESNNSVYYNNGDNNIALGAKSLNSLTEGNNNIAQGSNSLLKFDNGSGNIVLGFNAGRDLVNGSNNILLGNNCNSPTTTSLNNTLVINSFNDPIGNIRKHSLIFGEFHTSTTNGRYLKFNVNSGSNSRVEIESKDNNTSGLKFTKLTSSFNPSVSSSKFLTVNSTGDVVLQNIPLGSGGTDINIYNDNGELSGDRKMNMNNFNLHFDTSTSSSTTGKIYIGDTPDYPTTTGNYKLYVEGGILTEKVKVALRNPNTNWADYVFADDYKLQSLKEVETFIKANKHLPGIESAQELVENGLDLADMQAKQMGKIEELTLYIIEQDKKLEQQSKDIEELKALVKVLMDKK</sequence>
<feature type="coiled-coil region" evidence="1">
    <location>
        <begin position="486"/>
        <end position="513"/>
    </location>
</feature>
<accession>A0A4Q1KY62</accession>
<feature type="signal peptide" evidence="2">
    <location>
        <begin position="1"/>
        <end position="20"/>
    </location>
</feature>
<evidence type="ECO:0000313" key="3">
    <source>
        <dbReference type="EMBL" id="RXR34670.1"/>
    </source>
</evidence>
<reference evidence="4" key="1">
    <citation type="submission" date="2019-01" db="EMBL/GenBank/DDBJ databases">
        <title>Cytophagaceae bacterium strain CAR-16.</title>
        <authorList>
            <person name="Chen W.-M."/>
        </authorList>
    </citation>
    <scope>NUCLEOTIDE SEQUENCE [LARGE SCALE GENOMIC DNA]</scope>
    <source>
        <strain evidence="4">ICH-30</strain>
    </source>
</reference>
<keyword evidence="1" id="KW-0175">Coiled coil</keyword>
<keyword evidence="2" id="KW-0732">Signal</keyword>
<evidence type="ECO:0000313" key="4">
    <source>
        <dbReference type="Proteomes" id="UP000289734"/>
    </source>
</evidence>